<comment type="subcellular location">
    <subcellularLocation>
        <location evidence="1 7">Bacterial flagellum</location>
    </subcellularLocation>
    <subcellularLocation>
        <location evidence="2 7">Secreted</location>
    </subcellularLocation>
</comment>
<evidence type="ECO:0000313" key="11">
    <source>
        <dbReference type="EMBL" id="AJE02393.1"/>
    </source>
</evidence>
<dbReference type="InterPro" id="IPR001444">
    <property type="entry name" value="Flag_bb_rod_N"/>
</dbReference>
<dbReference type="PANTHER" id="PTHR30033:SF1">
    <property type="entry name" value="FLAGELLAR HOOK-ASSOCIATED PROTEIN 1"/>
    <property type="match status" value="1"/>
</dbReference>
<feature type="domain" description="Flagellar basal-body/hook protein C-terminal" evidence="9">
    <location>
        <begin position="436"/>
        <end position="475"/>
    </location>
</feature>
<dbReference type="InterPro" id="IPR053927">
    <property type="entry name" value="FlgK_helical"/>
</dbReference>
<dbReference type="KEGG" id="gpi:GPICK_02465"/>
<organism evidence="11 12">
    <name type="scientific">Geobacter pickeringii</name>
    <dbReference type="NCBI Taxonomy" id="345632"/>
    <lineage>
        <taxon>Bacteria</taxon>
        <taxon>Pseudomonadati</taxon>
        <taxon>Thermodesulfobacteriota</taxon>
        <taxon>Desulfuromonadia</taxon>
        <taxon>Geobacterales</taxon>
        <taxon>Geobacteraceae</taxon>
        <taxon>Geobacter</taxon>
    </lineage>
</organism>
<evidence type="ECO:0000259" key="9">
    <source>
        <dbReference type="Pfam" id="PF06429"/>
    </source>
</evidence>
<evidence type="ECO:0000256" key="1">
    <source>
        <dbReference type="ARBA" id="ARBA00004365"/>
    </source>
</evidence>
<dbReference type="SUPFAM" id="SSF64518">
    <property type="entry name" value="Phase 1 flagellin"/>
    <property type="match status" value="1"/>
</dbReference>
<dbReference type="Proteomes" id="UP000057609">
    <property type="component" value="Chromosome"/>
</dbReference>
<dbReference type="NCBIfam" id="TIGR02492">
    <property type="entry name" value="flgK_ends"/>
    <property type="match status" value="1"/>
</dbReference>
<protein>
    <recommendedName>
        <fullName evidence="4 7">Flagellar hook-associated protein 1</fullName>
        <shortName evidence="7">HAP1</shortName>
    </recommendedName>
</protein>
<dbReference type="Pfam" id="PF00460">
    <property type="entry name" value="Flg_bb_rod"/>
    <property type="match status" value="1"/>
</dbReference>
<evidence type="ECO:0000259" key="8">
    <source>
        <dbReference type="Pfam" id="PF00460"/>
    </source>
</evidence>
<dbReference type="AlphaFoldDB" id="A0A0B5B7A1"/>
<keyword evidence="12" id="KW-1185">Reference proteome</keyword>
<dbReference type="PRINTS" id="PR01005">
    <property type="entry name" value="FLGHOOKAP1"/>
</dbReference>
<dbReference type="RefSeq" id="WP_039740226.1">
    <property type="nucleotide sequence ID" value="NZ_CP009788.1"/>
</dbReference>
<dbReference type="Pfam" id="PF22638">
    <property type="entry name" value="FlgK_D1"/>
    <property type="match status" value="1"/>
</dbReference>
<evidence type="ECO:0000256" key="4">
    <source>
        <dbReference type="ARBA" id="ARBA00016244"/>
    </source>
</evidence>
<dbReference type="GO" id="GO:0005576">
    <property type="term" value="C:extracellular region"/>
    <property type="evidence" value="ECO:0007669"/>
    <property type="project" value="UniProtKB-SubCell"/>
</dbReference>
<dbReference type="HOGENOM" id="CLU_012762_1_0_7"/>
<keyword evidence="5 7" id="KW-0964">Secreted</keyword>
<dbReference type="OrthoDB" id="9802553at2"/>
<evidence type="ECO:0000256" key="3">
    <source>
        <dbReference type="ARBA" id="ARBA00009677"/>
    </source>
</evidence>
<dbReference type="Pfam" id="PF06429">
    <property type="entry name" value="Flg_bbr_C"/>
    <property type="match status" value="1"/>
</dbReference>
<evidence type="ECO:0000256" key="6">
    <source>
        <dbReference type="ARBA" id="ARBA00023143"/>
    </source>
</evidence>
<proteinExistence type="inferred from homology"/>
<evidence type="ECO:0000256" key="5">
    <source>
        <dbReference type="ARBA" id="ARBA00022525"/>
    </source>
</evidence>
<evidence type="ECO:0000313" key="12">
    <source>
        <dbReference type="Proteomes" id="UP000057609"/>
    </source>
</evidence>
<dbReference type="GO" id="GO:0009424">
    <property type="term" value="C:bacterial-type flagellum hook"/>
    <property type="evidence" value="ECO:0007669"/>
    <property type="project" value="UniProtKB-UniRule"/>
</dbReference>
<dbReference type="EMBL" id="CP009788">
    <property type="protein sequence ID" value="AJE02393.1"/>
    <property type="molecule type" value="Genomic_DNA"/>
</dbReference>
<keyword evidence="11" id="KW-0966">Cell projection</keyword>
<comment type="similarity">
    <text evidence="3 7">Belongs to the flagella basal body rod proteins family.</text>
</comment>
<evidence type="ECO:0000256" key="7">
    <source>
        <dbReference type="RuleBase" id="RU362065"/>
    </source>
</evidence>
<dbReference type="STRING" id="345632.GPICK_02465"/>
<dbReference type="PANTHER" id="PTHR30033">
    <property type="entry name" value="FLAGELLAR HOOK-ASSOCIATED PROTEIN 1"/>
    <property type="match status" value="1"/>
</dbReference>
<evidence type="ECO:0000259" key="10">
    <source>
        <dbReference type="Pfam" id="PF22638"/>
    </source>
</evidence>
<name>A0A0B5B7A1_9BACT</name>
<keyword evidence="6 7" id="KW-0975">Bacterial flagellum</keyword>
<keyword evidence="11" id="KW-0282">Flagellum</keyword>
<sequence length="477" mass="50810">MSILSILDIGKSGITAQRLALEVTSQNVSNVNTPGYSRQSTVFESGTVSMERGFPLGNGVQVAEIQRAYDDFLQQQLKNESTTNGQAKTVLSSMNRAEQLFNEFTTDGLGKSMQDFFKAWQDLTANPQGQPERQAILARAQQLTDQFHRVNGYLNDIKTEANKSLEGITADVNDKVTQIASLNDQIRQVEVQGTKANELRDKRDLLVRQLSQKVGITYLEQPDGMLNISLSLGQPLVLGKDAAQLSLQPDPANGGFYKVLTTPPGGTATIDITSIVGGPNNSQGEVGGTLQVRDTLVNKFISNLDELAYNLATQVNAVHSAGFGLTGSTGLNFFAAPAAMAGYSGLGGIAVNITNTNDIAAADTNPLTGGTGNNKNASTIATLYDKTLPFSSGSTTLEGFYNSIVGNVGVAVQNAQRGQTLSDGIIKQLDNLRESSSGVSLDEELANLIKYQKAFEGSAKLINTGAEMMDTILGLVR</sequence>
<evidence type="ECO:0000256" key="2">
    <source>
        <dbReference type="ARBA" id="ARBA00004613"/>
    </source>
</evidence>
<gene>
    <name evidence="7" type="primary">flgK</name>
    <name evidence="11" type="ORF">GPICK_02465</name>
</gene>
<feature type="domain" description="Flagellar basal body rod protein N-terminal" evidence="8">
    <location>
        <begin position="7"/>
        <end position="36"/>
    </location>
</feature>
<dbReference type="GO" id="GO:0044780">
    <property type="term" value="P:bacterial-type flagellum assembly"/>
    <property type="evidence" value="ECO:0007669"/>
    <property type="project" value="InterPro"/>
</dbReference>
<reference evidence="11 12" key="1">
    <citation type="journal article" date="2015" name="Genome Announc.">
        <title>Complete Genome of Geobacter pickeringii G13T, a Metal-Reducing Isolate from Sedimentary Kaolin Deposits.</title>
        <authorList>
            <person name="Badalamenti J.P."/>
            <person name="Bond D.R."/>
        </authorList>
    </citation>
    <scope>NUCLEOTIDE SEQUENCE [LARGE SCALE GENOMIC DNA]</scope>
    <source>
        <strain evidence="11 12">G13</strain>
    </source>
</reference>
<accession>A0A0B5B7A1</accession>
<dbReference type="GO" id="GO:0005198">
    <property type="term" value="F:structural molecule activity"/>
    <property type="evidence" value="ECO:0007669"/>
    <property type="project" value="UniProtKB-UniRule"/>
</dbReference>
<dbReference type="InterPro" id="IPR002371">
    <property type="entry name" value="FlgK"/>
</dbReference>
<feature type="domain" description="Flagellar hook-associated protein FlgK helical" evidence="10">
    <location>
        <begin position="94"/>
        <end position="334"/>
    </location>
</feature>
<keyword evidence="11" id="KW-0969">Cilium</keyword>
<dbReference type="InterPro" id="IPR010930">
    <property type="entry name" value="Flg_bb/hook_C_dom"/>
</dbReference>